<dbReference type="InterPro" id="IPR002110">
    <property type="entry name" value="Ankyrin_rpt"/>
</dbReference>
<dbReference type="Pfam" id="PF00023">
    <property type="entry name" value="Ank"/>
    <property type="match status" value="1"/>
</dbReference>
<dbReference type="SMART" id="SM00248">
    <property type="entry name" value="ANK"/>
    <property type="match status" value="5"/>
</dbReference>
<dbReference type="Gene3D" id="1.25.40.20">
    <property type="entry name" value="Ankyrin repeat-containing domain"/>
    <property type="match status" value="2"/>
</dbReference>
<dbReference type="PANTHER" id="PTHR24171:SF8">
    <property type="entry name" value="BRCA1-ASSOCIATED RING DOMAIN PROTEIN 1"/>
    <property type="match status" value="1"/>
</dbReference>
<evidence type="ECO:0000313" key="6">
    <source>
        <dbReference type="EMBL" id="AGC49041.1"/>
    </source>
</evidence>
<evidence type="ECO:0000256" key="2">
    <source>
        <dbReference type="ARBA" id="ARBA00023043"/>
    </source>
</evidence>
<name>L7UJ84_MYXSD</name>
<feature type="signal peptide" evidence="5">
    <location>
        <begin position="1"/>
        <end position="25"/>
    </location>
</feature>
<dbReference type="EMBL" id="CP004025">
    <property type="protein sequence ID" value="AGC49041.1"/>
    <property type="molecule type" value="Genomic_DNA"/>
</dbReference>
<gene>
    <name evidence="6" type="ordered locus">MYSTI_07769</name>
</gene>
<evidence type="ECO:0000256" key="1">
    <source>
        <dbReference type="ARBA" id="ARBA00022737"/>
    </source>
</evidence>
<dbReference type="PATRIC" id="fig|1278073.3.peg.7905"/>
<dbReference type="KEGG" id="msd:MYSTI_07769"/>
<dbReference type="Pfam" id="PF12796">
    <property type="entry name" value="Ank_2"/>
    <property type="match status" value="1"/>
</dbReference>
<evidence type="ECO:0000256" key="4">
    <source>
        <dbReference type="SAM" id="MobiDB-lite"/>
    </source>
</evidence>
<dbReference type="GO" id="GO:0004842">
    <property type="term" value="F:ubiquitin-protein transferase activity"/>
    <property type="evidence" value="ECO:0007669"/>
    <property type="project" value="TreeGrafter"/>
</dbReference>
<feature type="repeat" description="ANK" evidence="3">
    <location>
        <begin position="296"/>
        <end position="328"/>
    </location>
</feature>
<protein>
    <submittedName>
        <fullName evidence="6">Ankyrin</fullName>
    </submittedName>
</protein>
<dbReference type="PROSITE" id="PS50297">
    <property type="entry name" value="ANK_REP_REGION"/>
    <property type="match status" value="2"/>
</dbReference>
<dbReference type="Proteomes" id="UP000011131">
    <property type="component" value="Chromosome"/>
</dbReference>
<dbReference type="AlphaFoldDB" id="L7UJ84"/>
<reference evidence="6 7" key="1">
    <citation type="journal article" date="2013" name="Genome Announc.">
        <title>Complete genome sequence of Myxococcus stipitatus strain DSM 14675, a fruiting myxobacterium.</title>
        <authorList>
            <person name="Huntley S."/>
            <person name="Kneip S."/>
            <person name="Treuner-Lange A."/>
            <person name="Sogaard-Andersen L."/>
        </authorList>
    </citation>
    <scope>NUCLEOTIDE SEQUENCE [LARGE SCALE GENOMIC DNA]</scope>
    <source>
        <strain evidence="7">DSM 14675 / JCM 12634 / Mx s8</strain>
    </source>
</reference>
<dbReference type="HOGENOM" id="CLU_577252_0_0_7"/>
<sequence>MKPVLVRVLSLGVLAGLIWSSPTAAACRRGREPIQIIKGGGGGGEFLTDADIRRATAKLKRELARTTAVNQPMDCEHDCRGMTRLMVAAEQGYEDIVRTLLEAKANPDLRMPRHSASWPPHGWSARCFARAERKAGAELLLTQAGASGDADCLAEADFLVAVRKQDVKRALLLGRRAKGTLQHKVLQEALDEARRQESLAMIRAVDAAGFNPPEVVRVELLVAEGVDVSMPPGSRIAITALTPSRKAARERDEKAVLALAKAGEPPMLAMLVKQGMTSVVLRLLDAGAHPDATQYAGNTPLIEAASSRNLQLVDALLEAGADVNRPGEAEVTPLLAALRGGQPVELALVERLLKAKADINKAGQSRTPLMEAASRCLPRAVALLLRHGARWDASPDGGAVLYEEAVVSQVLCPERESLRVLRALREGGVPLRHSEERRLDWLRLRARESQVLGPELYAAGLSRPERERPGSQSPPGAVR</sequence>
<dbReference type="PANTHER" id="PTHR24171">
    <property type="entry name" value="ANKYRIN REPEAT DOMAIN-CONTAINING PROTEIN 39-RELATED"/>
    <property type="match status" value="1"/>
</dbReference>
<feature type="region of interest" description="Disordered" evidence="4">
    <location>
        <begin position="456"/>
        <end position="479"/>
    </location>
</feature>
<keyword evidence="7" id="KW-1185">Reference proteome</keyword>
<accession>L7UJ84</accession>
<feature type="compositionally biased region" description="Polar residues" evidence="4">
    <location>
        <begin position="470"/>
        <end position="479"/>
    </location>
</feature>
<evidence type="ECO:0000313" key="7">
    <source>
        <dbReference type="Proteomes" id="UP000011131"/>
    </source>
</evidence>
<keyword evidence="5" id="KW-0732">Signal</keyword>
<feature type="repeat" description="ANK" evidence="3">
    <location>
        <begin position="80"/>
        <end position="112"/>
    </location>
</feature>
<dbReference type="PROSITE" id="PS50088">
    <property type="entry name" value="ANK_REPEAT"/>
    <property type="match status" value="2"/>
</dbReference>
<evidence type="ECO:0000256" key="5">
    <source>
        <dbReference type="SAM" id="SignalP"/>
    </source>
</evidence>
<dbReference type="eggNOG" id="COG0666">
    <property type="taxonomic scope" value="Bacteria"/>
</dbReference>
<keyword evidence="2 3" id="KW-0040">ANK repeat</keyword>
<keyword evidence="1" id="KW-0677">Repeat</keyword>
<dbReference type="STRING" id="1278073.MYSTI_07769"/>
<evidence type="ECO:0000256" key="3">
    <source>
        <dbReference type="PROSITE-ProRule" id="PRU00023"/>
    </source>
</evidence>
<dbReference type="SUPFAM" id="SSF48403">
    <property type="entry name" value="Ankyrin repeat"/>
    <property type="match status" value="1"/>
</dbReference>
<organism evidence="6 7">
    <name type="scientific">Myxococcus stipitatus (strain DSM 14675 / JCM 12634 / Mx s8)</name>
    <dbReference type="NCBI Taxonomy" id="1278073"/>
    <lineage>
        <taxon>Bacteria</taxon>
        <taxon>Pseudomonadati</taxon>
        <taxon>Myxococcota</taxon>
        <taxon>Myxococcia</taxon>
        <taxon>Myxococcales</taxon>
        <taxon>Cystobacterineae</taxon>
        <taxon>Myxococcaceae</taxon>
        <taxon>Myxococcus</taxon>
    </lineage>
</organism>
<dbReference type="OrthoDB" id="5384059at2"/>
<dbReference type="GO" id="GO:0085020">
    <property type="term" value="P:protein K6-linked ubiquitination"/>
    <property type="evidence" value="ECO:0007669"/>
    <property type="project" value="TreeGrafter"/>
</dbReference>
<dbReference type="InterPro" id="IPR036770">
    <property type="entry name" value="Ankyrin_rpt-contain_sf"/>
</dbReference>
<feature type="chain" id="PRO_5003984113" evidence="5">
    <location>
        <begin position="26"/>
        <end position="479"/>
    </location>
</feature>
<dbReference type="PROSITE" id="PS51257">
    <property type="entry name" value="PROKAR_LIPOPROTEIN"/>
    <property type="match status" value="1"/>
</dbReference>
<dbReference type="PRINTS" id="PR01415">
    <property type="entry name" value="ANKYRIN"/>
</dbReference>
<proteinExistence type="predicted"/>
<dbReference type="RefSeq" id="WP_015353294.1">
    <property type="nucleotide sequence ID" value="NC_020126.1"/>
</dbReference>